<name>F0R5V0_PHOSB</name>
<dbReference type="Pfam" id="PF04616">
    <property type="entry name" value="Glyco_hydro_43"/>
    <property type="match status" value="1"/>
</dbReference>
<keyword evidence="4" id="KW-0326">Glycosidase</keyword>
<dbReference type="Gene3D" id="2.115.10.20">
    <property type="entry name" value="Glycosyl hydrolase domain, family 43"/>
    <property type="match status" value="2"/>
</dbReference>
<dbReference type="eggNOG" id="COG3507">
    <property type="taxonomic scope" value="Bacteria"/>
</dbReference>
<proteinExistence type="inferred from homology"/>
<accession>F0R5V0</accession>
<keyword evidence="3 7" id="KW-0378">Hydrolase</keyword>
<dbReference type="KEGG" id="bsa:Bacsa_3330"/>
<protein>
    <submittedName>
        <fullName evidence="7">Glycoside hydrolase family 43</fullName>
    </submittedName>
</protein>
<reference evidence="7 8" key="1">
    <citation type="journal article" date="2011" name="Stand. Genomic Sci.">
        <title>Complete genome sequence of Bacteroides salanitronis type strain (BL78).</title>
        <authorList>
            <person name="Gronow S."/>
            <person name="Held B."/>
            <person name="Lucas S."/>
            <person name="Lapidus A."/>
            <person name="Del Rio T.G."/>
            <person name="Nolan M."/>
            <person name="Tice H."/>
            <person name="Deshpande S."/>
            <person name="Cheng J.F."/>
            <person name="Pitluck S."/>
            <person name="Liolios K."/>
            <person name="Pagani I."/>
            <person name="Ivanova N."/>
            <person name="Mavromatis K."/>
            <person name="Pati A."/>
            <person name="Tapia R."/>
            <person name="Han C."/>
            <person name="Goodwin L."/>
            <person name="Chen A."/>
            <person name="Palaniappan K."/>
            <person name="Land M."/>
            <person name="Hauser L."/>
            <person name="Chang Y.J."/>
            <person name="Jeffries C.D."/>
            <person name="Brambilla E.M."/>
            <person name="Rohde M."/>
            <person name="Goker M."/>
            <person name="Detter J.C."/>
            <person name="Woyke T."/>
            <person name="Bristow J."/>
            <person name="Markowitz V."/>
            <person name="Hugenholtz P."/>
            <person name="Kyrpides N.C."/>
            <person name="Klenk H.P."/>
            <person name="Eisen J.A."/>
        </authorList>
    </citation>
    <scope>NUCLEOTIDE SEQUENCE [LARGE SCALE GENOMIC DNA]</scope>
    <source>
        <strain evidence="7 8">DSM 18170</strain>
    </source>
</reference>
<dbReference type="PANTHER" id="PTHR43301">
    <property type="entry name" value="ARABINAN ENDO-1,5-ALPHA-L-ARABINOSIDASE"/>
    <property type="match status" value="1"/>
</dbReference>
<sequence length="660" mass="75470">MKLINRFLMLLFLVLFSTGSMAQSKKHPKFRTAIPRDSIRLSDPCILADDETQTYYMTGTGGLLWKSKDLEKWDGPYIVAETDPNSWMGKRPQIWAAELHKYKGKYYYFATFTNDSILIGTYRGNDIPRRACHVLVSDRPDGPYRPIKDKTYLPDSIPTLDGTLWTDKDGKPYMVYCGEWLKNWNGTIEKIELKSDLSGTAGKAQVLFRASDSPWSRETVDGKERPNRVTDGPWLFRTGTGRLGMIWTSWIGNIYTQGVAYSESGTLDGPWIQEQAPITPPNYGHGMLFKDFNGRWLMSVHSHCDANGRYIRIPQLFEVDLSGDKLKIKRHLCASEKGMGAYLFVFFNDPTHSLFMATSRDGYTFTAVNDGQPVIAGDTIAEQLGVRDPHIYRGPDGAFYLSMTDLHIFGKQKGIRDTEWERDGEAYGWGNNRGLVLMKSRDLIHWTRSNIRIDQAFPEKFGDIGCAWAPETTYDPQAGKMMIYFTMRHGNGRTTLYYAYTDNDFTRLTTEPKQLFEYPDKNIQILDADISRLPDGRACMMYVAQENPGGIRMAVNDEGNVTGPYRYIDKWIDSEPGACEAPNVWKRIGEDKWVVMYDIFSIQPHNFGFCETTDFKHFTPLGRFNEGLMKAANFTSPKHGTVIQISLEEAERLEKYWQSH</sequence>
<dbReference type="InterPro" id="IPR023296">
    <property type="entry name" value="Glyco_hydro_beta-prop_sf"/>
</dbReference>
<dbReference type="RefSeq" id="WP_013619213.1">
    <property type="nucleotide sequence ID" value="NC_015164.1"/>
</dbReference>
<dbReference type="EMBL" id="CP002530">
    <property type="protein sequence ID" value="ADY37856.1"/>
    <property type="molecule type" value="Genomic_DNA"/>
</dbReference>
<dbReference type="InterPro" id="IPR006710">
    <property type="entry name" value="Glyco_hydro_43"/>
</dbReference>
<dbReference type="HOGENOM" id="CLU_009251_0_0_10"/>
<feature type="chain" id="PRO_5003259125" evidence="6">
    <location>
        <begin position="23"/>
        <end position="660"/>
    </location>
</feature>
<dbReference type="PANTHER" id="PTHR43301:SF3">
    <property type="entry name" value="ARABINAN ENDO-1,5-ALPHA-L-ARABINOSIDASE A-RELATED"/>
    <property type="match status" value="1"/>
</dbReference>
<dbReference type="GO" id="GO:0005975">
    <property type="term" value="P:carbohydrate metabolic process"/>
    <property type="evidence" value="ECO:0007669"/>
    <property type="project" value="InterPro"/>
</dbReference>
<dbReference type="SUPFAM" id="SSF75005">
    <property type="entry name" value="Arabinanase/levansucrase/invertase"/>
    <property type="match status" value="3"/>
</dbReference>
<comment type="pathway">
    <text evidence="1">Glycan metabolism; L-arabinan degradation.</text>
</comment>
<comment type="similarity">
    <text evidence="2">Belongs to the glycosyl hydrolase 43 family.</text>
</comment>
<evidence type="ECO:0000256" key="1">
    <source>
        <dbReference type="ARBA" id="ARBA00004834"/>
    </source>
</evidence>
<evidence type="ECO:0000256" key="3">
    <source>
        <dbReference type="ARBA" id="ARBA00022801"/>
    </source>
</evidence>
<organism evidence="7 8">
    <name type="scientific">Phocaeicola salanitronis (strain DSM 18170 / JCM 13657 / CCUG 60908 / BL78)</name>
    <name type="common">Bacteroides salanitronis</name>
    <dbReference type="NCBI Taxonomy" id="667015"/>
    <lineage>
        <taxon>Bacteria</taxon>
        <taxon>Pseudomonadati</taxon>
        <taxon>Bacteroidota</taxon>
        <taxon>Bacteroidia</taxon>
        <taxon>Bacteroidales</taxon>
        <taxon>Bacteroidaceae</taxon>
        <taxon>Phocaeicola</taxon>
    </lineage>
</organism>
<gene>
    <name evidence="7" type="ordered locus">Bacsa_3330</name>
</gene>
<dbReference type="GO" id="GO:0004553">
    <property type="term" value="F:hydrolase activity, hydrolyzing O-glycosyl compounds"/>
    <property type="evidence" value="ECO:0007669"/>
    <property type="project" value="InterPro"/>
</dbReference>
<evidence type="ECO:0000313" key="8">
    <source>
        <dbReference type="Proteomes" id="UP000007486"/>
    </source>
</evidence>
<keyword evidence="8" id="KW-1185">Reference proteome</keyword>
<feature type="signal peptide" evidence="6">
    <location>
        <begin position="1"/>
        <end position="22"/>
    </location>
</feature>
<evidence type="ECO:0000256" key="4">
    <source>
        <dbReference type="ARBA" id="ARBA00023295"/>
    </source>
</evidence>
<evidence type="ECO:0000256" key="5">
    <source>
        <dbReference type="PIRSR" id="PIRSR606710-2"/>
    </source>
</evidence>
<dbReference type="AlphaFoldDB" id="F0R5V0"/>
<dbReference type="OrthoDB" id="9763933at2"/>
<dbReference type="CDD" id="cd08981">
    <property type="entry name" value="GH43_Bt1873-like"/>
    <property type="match status" value="1"/>
</dbReference>
<evidence type="ECO:0000256" key="2">
    <source>
        <dbReference type="ARBA" id="ARBA00009865"/>
    </source>
</evidence>
<dbReference type="STRING" id="667015.Bacsa_3330"/>
<evidence type="ECO:0000256" key="6">
    <source>
        <dbReference type="SAM" id="SignalP"/>
    </source>
</evidence>
<dbReference type="InterPro" id="IPR050727">
    <property type="entry name" value="GH43_arabinanases"/>
</dbReference>
<dbReference type="Proteomes" id="UP000007486">
    <property type="component" value="Chromosome"/>
</dbReference>
<keyword evidence="6" id="KW-0732">Signal</keyword>
<evidence type="ECO:0000313" key="7">
    <source>
        <dbReference type="EMBL" id="ADY37856.1"/>
    </source>
</evidence>
<feature type="site" description="Important for catalytic activity, responsible for pKa modulation of the active site Glu and correct orientation of both the proton donor and substrate" evidence="5">
    <location>
        <position position="161"/>
    </location>
</feature>
<dbReference type="CDD" id="cd08983">
    <property type="entry name" value="GH43_Bt3655-like"/>
    <property type="match status" value="1"/>
</dbReference>